<feature type="compositionally biased region" description="Polar residues" evidence="1">
    <location>
        <begin position="372"/>
        <end position="391"/>
    </location>
</feature>
<feature type="compositionally biased region" description="Polar residues" evidence="1">
    <location>
        <begin position="44"/>
        <end position="76"/>
    </location>
</feature>
<feature type="region of interest" description="Disordered" evidence="1">
    <location>
        <begin position="231"/>
        <end position="1115"/>
    </location>
</feature>
<feature type="compositionally biased region" description="Polar residues" evidence="1">
    <location>
        <begin position="1091"/>
        <end position="1105"/>
    </location>
</feature>
<feature type="compositionally biased region" description="Low complexity" evidence="1">
    <location>
        <begin position="942"/>
        <end position="957"/>
    </location>
</feature>
<sequence length="1291" mass="133203">MSFNNTPQKSRPAPGQQGSTPFRSASASRFRSSLVPMNRPSPMRSLNPSSKPAAGSSTQRDLFATSTPRTTRTAQFAPSLPAAATRPSPGVRKFAPQKSAHGGMSNSASTAPFKMRIPSPDPELNGEVLLKAIPDDPNRTGSAYADQFLAHKCPTHFDDNQRRQFFCVLDLRRLKYAANEIFAQKDWKLNIMNFSKEYEKSRGMIMLRYGQYEFKNVKPSEAVLKRWRAKHGLPDPEPQEDDIPSSGSAQLKAQAKTGISGSTKRKADDELVSKDNALMASTANRNKRRNLTQESTDPVLKGPAPFKKSKRKADETEDLDENQPNKQQKATPSAATSKFESILNKTQSGGASPLKRPTQGLTPLGAQKTRDPQSSSSPNKSGLFGTPSNGMNFGLAKSTNGGGSNGSILSGQKPCSTPAKNPGNIFSYLSESSASSSGNENDNADDGDDTVSESEQEPKGHDAAAAPSHEPSTVASQTGLTPFPASKTSTANIFGSGLYKPSSDASSKGGLFGRIQIGANGQPVRATPDVEEEGVGAAAAKTTPPMEPSKTPAKQPGDYTFNPATTPISFGQSGPGSSKPPSATLNAEAVKEPTKPDFASTKPSPIFNLDNQRKSETPTNTRGLFGVSEPSVSKPNNGLSSIFAGQKSTPAPTGLFGATPDKSVSENVAKPNEGLSSIFAGQKSTPAPTGLFVATPDKSISENVAKTTESKPSTAQGPLSGLFGKTPTDTTNTPKAVTPFGGAEKEDESSSSAPKGQSQRSIFQTSSTGANADSQAKTLFGGNGLKPNDSVTNGRSTSSVFANKDKPSTSSLFGTTEGSTMFGGAKTNGSSSENTKSVFSTAEKQPSAGFSFGSSKPGAPSEADKGSGLMQETKPTSAPAPAPSKPLFGVEAPKTASPAPPSLFGNLASTAGQDKQEEPAAKKQNTSGNAPASNGSIFSFGAQPAAAANAQPSSTPAVSFSAGSNASPSVSFGSFNSQNSQAGPKKLDFQFGGANPGASASPFAFGQDSSGGSGFTFTAGGGNGQSASNPFAAGESFSPMSPSLGGSSTTPTPSSSFNFNFGQQASPAPAAAPAASGNALFGGASNGTNGGPSFNFTQATPQSTPKPAPAGSGVFGVLNAGGEGALGANSPFAAPSSMGTTPVNGTPEPQAQNEDGEERQAQLSLTEGGPGEEDELILHEVRAKAIRYEPVQGGSSKSPWSTKGVGPLRVLKNKGTGTVRILLRAEPRGHIAMNKTILSDVEYTVKEKTVSFAAASDDGSCLETWLLQVKKPEMAHQLAGVMESNKSANKK</sequence>
<feature type="compositionally biased region" description="Low complexity" evidence="1">
    <location>
        <begin position="22"/>
        <end position="33"/>
    </location>
</feature>
<name>A0AAI8V7E0_9PEZI</name>
<dbReference type="PANTHER" id="PTHR38697:SF1">
    <property type="entry name" value="NUCLEAR PORE COMPLEX PROTEIN SIMILAR TO S. CEREVISIAE NUP2 (EUROFUNG)"/>
    <property type="match status" value="1"/>
</dbReference>
<feature type="compositionally biased region" description="Acidic residues" evidence="1">
    <location>
        <begin position="442"/>
        <end position="455"/>
    </location>
</feature>
<protein>
    <submittedName>
        <fullName evidence="3">Uu.00g097670.m01.CDS01</fullName>
    </submittedName>
</protein>
<feature type="compositionally biased region" description="Polar residues" evidence="1">
    <location>
        <begin position="961"/>
        <end position="982"/>
    </location>
</feature>
<evidence type="ECO:0000313" key="4">
    <source>
        <dbReference type="Proteomes" id="UP001295740"/>
    </source>
</evidence>
<comment type="caution">
    <text evidence="3">The sequence shown here is derived from an EMBL/GenBank/DDBJ whole genome shotgun (WGS) entry which is preliminary data.</text>
</comment>
<evidence type="ECO:0000259" key="2">
    <source>
        <dbReference type="PROSITE" id="PS50196"/>
    </source>
</evidence>
<feature type="compositionally biased region" description="Gly residues" evidence="1">
    <location>
        <begin position="1009"/>
        <end position="1024"/>
    </location>
</feature>
<dbReference type="SMART" id="SM00160">
    <property type="entry name" value="RanBD"/>
    <property type="match status" value="1"/>
</dbReference>
<feature type="compositionally biased region" description="Polar residues" evidence="1">
    <location>
        <begin position="789"/>
        <end position="801"/>
    </location>
</feature>
<feature type="compositionally biased region" description="Low complexity" evidence="1">
    <location>
        <begin position="569"/>
        <end position="582"/>
    </location>
</feature>
<feature type="compositionally biased region" description="Polar residues" evidence="1">
    <location>
        <begin position="750"/>
        <end position="777"/>
    </location>
</feature>
<dbReference type="SUPFAM" id="SSF50729">
    <property type="entry name" value="PH domain-like"/>
    <property type="match status" value="1"/>
</dbReference>
<dbReference type="PANTHER" id="PTHR38697">
    <property type="entry name" value="NUCLEAR PORE COMPLEX PROTEIN SIMILAR TO S. CEREVISIAE NUP2 (EUROFUNG)"/>
    <property type="match status" value="1"/>
</dbReference>
<dbReference type="PROSITE" id="PS50196">
    <property type="entry name" value="RANBD1"/>
    <property type="match status" value="1"/>
</dbReference>
<dbReference type="Pfam" id="PF00638">
    <property type="entry name" value="Ran_BP1"/>
    <property type="match status" value="1"/>
</dbReference>
<feature type="compositionally biased region" description="Low complexity" evidence="1">
    <location>
        <begin position="1036"/>
        <end position="1076"/>
    </location>
</feature>
<feature type="compositionally biased region" description="Low complexity" evidence="1">
    <location>
        <begin position="430"/>
        <end position="441"/>
    </location>
</feature>
<dbReference type="InterPro" id="IPR011993">
    <property type="entry name" value="PH-like_dom_sf"/>
</dbReference>
<proteinExistence type="predicted"/>
<feature type="compositionally biased region" description="Polar residues" evidence="1">
    <location>
        <begin position="923"/>
        <end position="937"/>
    </location>
</feature>
<feature type="compositionally biased region" description="Polar residues" evidence="1">
    <location>
        <begin position="701"/>
        <end position="717"/>
    </location>
</feature>
<feature type="compositionally biased region" description="Polar residues" evidence="1">
    <location>
        <begin position="470"/>
        <end position="493"/>
    </location>
</feature>
<dbReference type="CDD" id="cd13170">
    <property type="entry name" value="RanBD_NUP50"/>
    <property type="match status" value="1"/>
</dbReference>
<dbReference type="InterPro" id="IPR053074">
    <property type="entry name" value="NPC_Nucleoporin"/>
</dbReference>
<reference evidence="3" key="1">
    <citation type="submission" date="2023-10" db="EMBL/GenBank/DDBJ databases">
        <authorList>
            <person name="Hackl T."/>
        </authorList>
    </citation>
    <scope>NUCLEOTIDE SEQUENCE</scope>
</reference>
<evidence type="ECO:0000313" key="3">
    <source>
        <dbReference type="EMBL" id="CAJ2502373.1"/>
    </source>
</evidence>
<feature type="compositionally biased region" description="Polar residues" evidence="1">
    <location>
        <begin position="322"/>
        <end position="350"/>
    </location>
</feature>
<dbReference type="Gene3D" id="2.30.29.30">
    <property type="entry name" value="Pleckstrin-homology domain (PH domain)/Phosphotyrosine-binding domain (PTB)"/>
    <property type="match status" value="1"/>
</dbReference>
<dbReference type="EMBL" id="CAUWAG010000004">
    <property type="protein sequence ID" value="CAJ2502373.1"/>
    <property type="molecule type" value="Genomic_DNA"/>
</dbReference>
<dbReference type="InterPro" id="IPR000156">
    <property type="entry name" value="Ran_bind_dom"/>
</dbReference>
<feature type="compositionally biased region" description="Polar residues" evidence="1">
    <location>
        <begin position="827"/>
        <end position="844"/>
    </location>
</feature>
<feature type="compositionally biased region" description="Polar residues" evidence="1">
    <location>
        <begin position="1137"/>
        <end position="1153"/>
    </location>
</feature>
<keyword evidence="4" id="KW-1185">Reference proteome</keyword>
<feature type="region of interest" description="Disordered" evidence="1">
    <location>
        <begin position="1128"/>
        <end position="1173"/>
    </location>
</feature>
<feature type="compositionally biased region" description="Polar residues" evidence="1">
    <location>
        <begin position="245"/>
        <end position="262"/>
    </location>
</feature>
<feature type="domain" description="RanBD1" evidence="2">
    <location>
        <begin position="1139"/>
        <end position="1243"/>
    </location>
</feature>
<feature type="compositionally biased region" description="Polar residues" evidence="1">
    <location>
        <begin position="808"/>
        <end position="819"/>
    </location>
</feature>
<feature type="region of interest" description="Disordered" evidence="1">
    <location>
        <begin position="1"/>
        <end position="111"/>
    </location>
</feature>
<organism evidence="3 4">
    <name type="scientific">Anthostomella pinea</name>
    <dbReference type="NCBI Taxonomy" id="933095"/>
    <lineage>
        <taxon>Eukaryota</taxon>
        <taxon>Fungi</taxon>
        <taxon>Dikarya</taxon>
        <taxon>Ascomycota</taxon>
        <taxon>Pezizomycotina</taxon>
        <taxon>Sordariomycetes</taxon>
        <taxon>Xylariomycetidae</taxon>
        <taxon>Xylariales</taxon>
        <taxon>Xylariaceae</taxon>
        <taxon>Anthostomella</taxon>
    </lineage>
</organism>
<evidence type="ECO:0000256" key="1">
    <source>
        <dbReference type="SAM" id="MobiDB-lite"/>
    </source>
</evidence>
<accession>A0AAI8V7E0</accession>
<dbReference type="Proteomes" id="UP001295740">
    <property type="component" value="Unassembled WGS sequence"/>
</dbReference>
<feature type="compositionally biased region" description="Polar residues" evidence="1">
    <location>
        <begin position="630"/>
        <end position="640"/>
    </location>
</feature>
<gene>
    <name evidence="3" type="ORF">KHLLAP_LOCUS2841</name>
</gene>